<name>G0RFL4_HYPJQ</name>
<dbReference type="Proteomes" id="UP000008984">
    <property type="component" value="Unassembled WGS sequence"/>
</dbReference>
<reference evidence="2 3" key="1">
    <citation type="journal article" date="2008" name="Nat. Biotechnol.">
        <title>Genome sequencing and analysis of the biomass-degrading fungus Trichoderma reesei (syn. Hypocrea jecorina).</title>
        <authorList>
            <person name="Martinez D."/>
            <person name="Berka R.M."/>
            <person name="Henrissat B."/>
            <person name="Saloheimo M."/>
            <person name="Arvas M."/>
            <person name="Baker S.E."/>
            <person name="Chapman J."/>
            <person name="Chertkov O."/>
            <person name="Coutinho P.M."/>
            <person name="Cullen D."/>
            <person name="Danchin E.G."/>
            <person name="Grigoriev I.V."/>
            <person name="Harris P."/>
            <person name="Jackson M."/>
            <person name="Kubicek C.P."/>
            <person name="Han C.S."/>
            <person name="Ho I."/>
            <person name="Larrondo L.F."/>
            <person name="de Leon A.L."/>
            <person name="Magnuson J.K."/>
            <person name="Merino S."/>
            <person name="Misra M."/>
            <person name="Nelson B."/>
            <person name="Putnam N."/>
            <person name="Robbertse B."/>
            <person name="Salamov A.A."/>
            <person name="Schmoll M."/>
            <person name="Terry A."/>
            <person name="Thayer N."/>
            <person name="Westerholm-Parvinen A."/>
            <person name="Schoch C.L."/>
            <person name="Yao J."/>
            <person name="Barabote R."/>
            <person name="Nelson M.A."/>
            <person name="Detter C."/>
            <person name="Bruce D."/>
            <person name="Kuske C.R."/>
            <person name="Xie G."/>
            <person name="Richardson P."/>
            <person name="Rokhsar D.S."/>
            <person name="Lucas S.M."/>
            <person name="Rubin E.M."/>
            <person name="Dunn-Coleman N."/>
            <person name="Ward M."/>
            <person name="Brettin T.S."/>
        </authorList>
    </citation>
    <scope>NUCLEOTIDE SEQUENCE [LARGE SCALE GENOMIC DNA]</scope>
    <source>
        <strain evidence="2 3">QM6a</strain>
    </source>
</reference>
<proteinExistence type="predicted"/>
<dbReference type="HOGENOM" id="CLU_048152_0_0_1"/>
<organism evidence="3">
    <name type="scientific">Hypocrea jecorina (strain QM6a)</name>
    <name type="common">Trichoderma reesei</name>
    <dbReference type="NCBI Taxonomy" id="431241"/>
    <lineage>
        <taxon>Eukaryota</taxon>
        <taxon>Fungi</taxon>
        <taxon>Dikarya</taxon>
        <taxon>Ascomycota</taxon>
        <taxon>Pezizomycotina</taxon>
        <taxon>Sordariomycetes</taxon>
        <taxon>Hypocreomycetidae</taxon>
        <taxon>Hypocreales</taxon>
        <taxon>Hypocreaceae</taxon>
        <taxon>Trichoderma</taxon>
    </lineage>
</organism>
<dbReference type="RefSeq" id="XP_006964112.1">
    <property type="nucleotide sequence ID" value="XM_006964050.1"/>
</dbReference>
<evidence type="ECO:0000313" key="3">
    <source>
        <dbReference type="Proteomes" id="UP000008984"/>
    </source>
</evidence>
<protein>
    <submittedName>
        <fullName evidence="2">Predicted protein</fullName>
    </submittedName>
</protein>
<dbReference type="PANTHER" id="PTHR42080">
    <property type="entry name" value="SRR1 DOMAIN-CONTAINING PROTEIN"/>
    <property type="match status" value="1"/>
</dbReference>
<evidence type="ECO:0000259" key="1">
    <source>
        <dbReference type="Pfam" id="PF07985"/>
    </source>
</evidence>
<dbReference type="Pfam" id="PF07985">
    <property type="entry name" value="SRR1"/>
    <property type="match status" value="1"/>
</dbReference>
<dbReference type="KEGG" id="tre:TRIREDRAFT_121146"/>
<keyword evidence="3" id="KW-1185">Reference proteome</keyword>
<sequence>MADNNDGWIQVKHGKWANRVRSANGEAANDPGANKPLAVDPDVVAELQKEFQAIQADLEAYFPEAELRKIFADHILIFPNYVQDPVSKIVCFGIGCFDHPEGNWQAKRTSYCQLAALLVIADEVSESLGREPFKIMFQEPAFNVNDVAFIESLGHTVVESPEGLEHIEPDTLFYGPHLYYDLYAEALKGELPSIYVGSSADAWDLNFLPKSTHLLPDEFPTMVAPLKKIFEEYKQFKFPEVEGGVAFHGTYICLRPPLAHQRAV</sequence>
<dbReference type="GeneID" id="18483068"/>
<dbReference type="eggNOG" id="ENOG502SC31">
    <property type="taxonomic scope" value="Eukaryota"/>
</dbReference>
<accession>G0RFL4</accession>
<evidence type="ECO:0000313" key="2">
    <source>
        <dbReference type="EMBL" id="EGR49742.1"/>
    </source>
</evidence>
<gene>
    <name evidence="2" type="ORF">TRIREDRAFT_121146</name>
</gene>
<feature type="domain" description="SRR1-like" evidence="1">
    <location>
        <begin position="80"/>
        <end position="250"/>
    </location>
</feature>
<dbReference type="EMBL" id="GL985061">
    <property type="protein sequence ID" value="EGR49742.1"/>
    <property type="molecule type" value="Genomic_DNA"/>
</dbReference>
<dbReference type="OrthoDB" id="5318346at2759"/>
<dbReference type="PANTHER" id="PTHR42080:SF1">
    <property type="entry name" value="SRR1-LIKE DOMAIN-CONTAINING PROTEIN"/>
    <property type="match status" value="1"/>
</dbReference>
<dbReference type="VEuPathDB" id="FungiDB:TRIREDRAFT_121146"/>
<dbReference type="AlphaFoldDB" id="G0RFL4"/>
<dbReference type="InterPro" id="IPR012942">
    <property type="entry name" value="SRR1-like"/>
</dbReference>